<dbReference type="eggNOG" id="COG0694">
    <property type="taxonomic scope" value="Bacteria"/>
</dbReference>
<reference evidence="2 3" key="1">
    <citation type="journal article" date="2012" name="Appl. Environ. Microbiol.">
        <title>Draft genome sequence of a psychrotolerant sulfur-oxidizing bacterium, Sulfuricella denitrificans skB26, and proteomic insights into cold adaptation.</title>
        <authorList>
            <person name="Watanabe T."/>
            <person name="Kojima H."/>
            <person name="Fukui M."/>
        </authorList>
    </citation>
    <scope>NUCLEOTIDE SEQUENCE [LARGE SCALE GENOMIC DNA]</scope>
    <source>
        <strain evidence="3">skB26</strain>
    </source>
</reference>
<protein>
    <recommendedName>
        <fullName evidence="4">Toxin CptA</fullName>
    </recommendedName>
</protein>
<feature type="transmembrane region" description="Helical" evidence="1">
    <location>
        <begin position="36"/>
        <end position="54"/>
    </location>
</feature>
<keyword evidence="1" id="KW-0472">Membrane</keyword>
<dbReference type="InterPro" id="IPR009883">
    <property type="entry name" value="YgfX"/>
</dbReference>
<keyword evidence="3" id="KW-1185">Reference proteome</keyword>
<proteinExistence type="predicted"/>
<keyword evidence="1" id="KW-1133">Transmembrane helix</keyword>
<evidence type="ECO:0008006" key="4">
    <source>
        <dbReference type="Google" id="ProtNLM"/>
    </source>
</evidence>
<organism evidence="2 3">
    <name type="scientific">Sulfuricella denitrificans (strain DSM 22764 / NBRC 105220 / skB26)</name>
    <dbReference type="NCBI Taxonomy" id="1163617"/>
    <lineage>
        <taxon>Bacteria</taxon>
        <taxon>Pseudomonadati</taxon>
        <taxon>Pseudomonadota</taxon>
        <taxon>Betaproteobacteria</taxon>
        <taxon>Nitrosomonadales</taxon>
        <taxon>Sulfuricellaceae</taxon>
        <taxon>Sulfuricella</taxon>
    </lineage>
</organism>
<accession>S6AKV5</accession>
<dbReference type="AlphaFoldDB" id="S6AKV5"/>
<gene>
    <name evidence="2" type="ORF">SCD_n01388</name>
</gene>
<dbReference type="OrthoDB" id="9182772at2"/>
<keyword evidence="1" id="KW-0812">Transmembrane</keyword>
<evidence type="ECO:0000313" key="3">
    <source>
        <dbReference type="Proteomes" id="UP000015559"/>
    </source>
</evidence>
<evidence type="ECO:0000313" key="2">
    <source>
        <dbReference type="EMBL" id="BAN35214.1"/>
    </source>
</evidence>
<dbReference type="KEGG" id="sdr:SCD_n01388"/>
<sequence>METLTIEVGPSRRLAGLLAGMHGFAAAVFWLAPLPLWLAVSLMSVLLGSAWHTLRRDGFRTLQHSLVALRLDADCRCEFQTRTGAWHEAALLGSSFVAPYLTVLNLKPASGRLVKHLVILPDAVNAEDFRRLRVWLKWRCSKME</sequence>
<dbReference type="EMBL" id="AP013066">
    <property type="protein sequence ID" value="BAN35214.1"/>
    <property type="molecule type" value="Genomic_DNA"/>
</dbReference>
<dbReference type="Proteomes" id="UP000015559">
    <property type="component" value="Chromosome"/>
</dbReference>
<dbReference type="RefSeq" id="WP_009205832.1">
    <property type="nucleotide sequence ID" value="NC_022357.1"/>
</dbReference>
<evidence type="ECO:0000256" key="1">
    <source>
        <dbReference type="SAM" id="Phobius"/>
    </source>
</evidence>
<name>S6AKV5_SULDS</name>
<dbReference type="STRING" id="1163617.SCD_n01388"/>
<dbReference type="Pfam" id="PF07254">
    <property type="entry name" value="Cpta_toxin"/>
    <property type="match status" value="1"/>
</dbReference>
<dbReference type="HOGENOM" id="CLU_140397_1_0_4"/>